<evidence type="ECO:0000256" key="1">
    <source>
        <dbReference type="SAM" id="MobiDB-lite"/>
    </source>
</evidence>
<accession>A0ABQ9YAJ8</accession>
<organism evidence="2 3">
    <name type="scientific">Blattamonas nauphoetae</name>
    <dbReference type="NCBI Taxonomy" id="2049346"/>
    <lineage>
        <taxon>Eukaryota</taxon>
        <taxon>Metamonada</taxon>
        <taxon>Preaxostyla</taxon>
        <taxon>Oxymonadida</taxon>
        <taxon>Blattamonas</taxon>
    </lineage>
</organism>
<reference evidence="2 3" key="1">
    <citation type="journal article" date="2022" name="bioRxiv">
        <title>Genomics of Preaxostyla Flagellates Illuminates Evolutionary Transitions and the Path Towards Mitochondrial Loss.</title>
        <authorList>
            <person name="Novak L.V.F."/>
            <person name="Treitli S.C."/>
            <person name="Pyrih J."/>
            <person name="Halakuc P."/>
            <person name="Pipaliya S.V."/>
            <person name="Vacek V."/>
            <person name="Brzon O."/>
            <person name="Soukal P."/>
            <person name="Eme L."/>
            <person name="Dacks J.B."/>
            <person name="Karnkowska A."/>
            <person name="Elias M."/>
            <person name="Hampl V."/>
        </authorList>
    </citation>
    <scope>NUCLEOTIDE SEQUENCE [LARGE SCALE GENOMIC DNA]</scope>
    <source>
        <strain evidence="2">NAU3</strain>
        <tissue evidence="2">Gut</tissue>
    </source>
</reference>
<feature type="region of interest" description="Disordered" evidence="1">
    <location>
        <begin position="102"/>
        <end position="143"/>
    </location>
</feature>
<dbReference type="Proteomes" id="UP001281761">
    <property type="component" value="Unassembled WGS sequence"/>
</dbReference>
<comment type="caution">
    <text evidence="2">The sequence shown here is derived from an EMBL/GenBank/DDBJ whole genome shotgun (WGS) entry which is preliminary data.</text>
</comment>
<keyword evidence="3" id="KW-1185">Reference proteome</keyword>
<evidence type="ECO:0000313" key="3">
    <source>
        <dbReference type="Proteomes" id="UP001281761"/>
    </source>
</evidence>
<name>A0ABQ9YAJ8_9EUKA</name>
<proteinExistence type="predicted"/>
<evidence type="ECO:0000313" key="2">
    <source>
        <dbReference type="EMBL" id="KAK2960798.1"/>
    </source>
</evidence>
<protein>
    <submittedName>
        <fullName evidence="2">Uncharacterized protein</fullName>
    </submittedName>
</protein>
<gene>
    <name evidence="2" type="ORF">BLNAU_4195</name>
</gene>
<dbReference type="EMBL" id="JARBJD010000020">
    <property type="protein sequence ID" value="KAK2960798.1"/>
    <property type="molecule type" value="Genomic_DNA"/>
</dbReference>
<sequence>MDLSIDANSLAMQHTDLKQNTFGTMEFFRVVYSFSVPLGHELGHVLQFLESTFLANGKSPIVRTIEKAYMKRYGYLLNPLVYELVRRAEEILAKMTPPSRITPFEPANQGFDQCLRGGDPPDSSGQGQELGAQESTRRAPDSLNQLLHQTKRISQKSMTWKIKI</sequence>